<protein>
    <submittedName>
        <fullName evidence="1">Transcriptional regulator</fullName>
    </submittedName>
</protein>
<gene>
    <name evidence="1" type="ORF">B1B09_03810</name>
</gene>
<sequence length="137" mass="15446">MSMTAEVGTVYDVIAHREVSPEANFWVFEIPALGAVGQAVKLGQVADEARGIITAWDEDGPDEKAFKVHVRLDGEADARRMWEEGEEEEHQARKVLDHAATRKREAVTLLRVEKKYSANDTARVLGVTRQRVYQLTR</sequence>
<comment type="caution">
    <text evidence="1">The sequence shown here is derived from an EMBL/GenBank/DDBJ whole genome shotgun (WGS) entry which is preliminary data.</text>
</comment>
<dbReference type="GeneID" id="92857252"/>
<evidence type="ECO:0000313" key="2">
    <source>
        <dbReference type="Proteomes" id="UP000226191"/>
    </source>
</evidence>
<reference evidence="1 2" key="1">
    <citation type="submission" date="2017-02" db="EMBL/GenBank/DDBJ databases">
        <title>Prevalence of linear plasmids in Cutibacterium acnes isolates obtained from cancerous prostatic tissue.</title>
        <authorList>
            <person name="Davidsson S."/>
            <person name="Bruggemann H."/>
        </authorList>
    </citation>
    <scope>NUCLEOTIDE SEQUENCE [LARGE SCALE GENOMIC DNA]</scope>
    <source>
        <strain evidence="1 2">11-78</strain>
    </source>
</reference>
<name>A0A8B2VG32_CUTAC</name>
<dbReference type="AlphaFoldDB" id="A0A8B2VG32"/>
<organism evidence="1 2">
    <name type="scientific">Cutibacterium acnes</name>
    <name type="common">Propionibacterium acnes</name>
    <dbReference type="NCBI Taxonomy" id="1747"/>
    <lineage>
        <taxon>Bacteria</taxon>
        <taxon>Bacillati</taxon>
        <taxon>Actinomycetota</taxon>
        <taxon>Actinomycetes</taxon>
        <taxon>Propionibacteriales</taxon>
        <taxon>Propionibacteriaceae</taxon>
        <taxon>Cutibacterium</taxon>
    </lineage>
</organism>
<dbReference type="RefSeq" id="WP_002516809.1">
    <property type="nucleotide sequence ID" value="NZ_AP022844.1"/>
</dbReference>
<dbReference type="Proteomes" id="UP000226191">
    <property type="component" value="Unassembled WGS sequence"/>
</dbReference>
<dbReference type="EMBL" id="MVCE01000001">
    <property type="protein sequence ID" value="PGF36737.1"/>
    <property type="molecule type" value="Genomic_DNA"/>
</dbReference>
<proteinExistence type="predicted"/>
<dbReference type="OrthoDB" id="5772641at2"/>
<evidence type="ECO:0000313" key="1">
    <source>
        <dbReference type="EMBL" id="PGF36737.1"/>
    </source>
</evidence>
<accession>A0A8B2VG32</accession>